<dbReference type="KEGG" id="dax:FDQ92_13750"/>
<sequence>MTVFGPVVHYAMRPPPLPMSRKGNPAMEGPNPFQALVNLLSNVLDAYTTAYFSYDERNHEFRLVAAHSLSKHLRDELVLPLDGSGILSQVQKVGHIVHLDKVDLEDVSASLPFYREGESHIKGLLAMPVGGGSALLYVDTKRHWGFNDKQRKWIGEVAAVLEQLTGREQCLARQETYSRILQLWHQWFVLGFEHQDREALARHLVDRCARFLRAEFGFLAIRRREEPEWQLLAATDNVPRGLVRQFFPVSSGSLIAKVLREERSLLVPNLNPEVDDHYLISPSENLPHEGLFWSVPSRISSELCVVLSLMAKREERWESDELYAVAQVLQTFTVFYERLHWKDRYLRVETLDENTGLRNAETFEALVDEVAAAALQKSEPIVLALIQFEPWQYCHTKVPPAELRRWQQRIAQGLKKELTLDISAGCLAENRFALLFSGHDLRSVDSFLSRLTVLRQSLPEAKRRGVPLQGFVGKAAFPQEVGTPAELWALAHRKLVEAFQVHRQGVRD</sequence>
<dbReference type="SUPFAM" id="SSF55073">
    <property type="entry name" value="Nucleotide cyclase"/>
    <property type="match status" value="1"/>
</dbReference>
<dbReference type="SUPFAM" id="SSF55781">
    <property type="entry name" value="GAF domain-like"/>
    <property type="match status" value="2"/>
</dbReference>
<name>A0A4P8L923_9BACT</name>
<organism evidence="1 2">
    <name type="scientific">Desulfoglaeba alkanexedens ALDC</name>
    <dbReference type="NCBI Taxonomy" id="980445"/>
    <lineage>
        <taxon>Bacteria</taxon>
        <taxon>Pseudomonadati</taxon>
        <taxon>Thermodesulfobacteriota</taxon>
        <taxon>Syntrophobacteria</taxon>
        <taxon>Syntrophobacterales</taxon>
        <taxon>Syntrophobacteraceae</taxon>
        <taxon>Desulfoglaeba</taxon>
    </lineage>
</organism>
<dbReference type="Gene3D" id="3.30.450.40">
    <property type="match status" value="2"/>
</dbReference>
<dbReference type="AlphaFoldDB" id="A0A4P8L923"/>
<protein>
    <submittedName>
        <fullName evidence="1">Uncharacterized protein</fullName>
    </submittedName>
</protein>
<dbReference type="Gene3D" id="3.30.70.270">
    <property type="match status" value="1"/>
</dbReference>
<evidence type="ECO:0000313" key="1">
    <source>
        <dbReference type="EMBL" id="QCQ23142.1"/>
    </source>
</evidence>
<keyword evidence="2" id="KW-1185">Reference proteome</keyword>
<dbReference type="OrthoDB" id="5496147at2"/>
<reference evidence="1 2" key="1">
    <citation type="submission" date="2019-05" db="EMBL/GenBank/DDBJ databases">
        <title>The Complete Genome Sequence of the n-alkane-degrading Desulfoglaeba alkanexedens ALDC reveals multiple alkylsuccinate synthase gene clusters.</title>
        <authorList>
            <person name="Callaghan A.V."/>
            <person name="Davidova I.A."/>
            <person name="Duncan K.E."/>
            <person name="Morris B."/>
            <person name="McInerney M.J."/>
        </authorList>
    </citation>
    <scope>NUCLEOTIDE SEQUENCE [LARGE SCALE GENOMIC DNA]</scope>
    <source>
        <strain evidence="1 2">ALDC</strain>
    </source>
</reference>
<proteinExistence type="predicted"/>
<dbReference type="InterPro" id="IPR029016">
    <property type="entry name" value="GAF-like_dom_sf"/>
</dbReference>
<dbReference type="InterPro" id="IPR029787">
    <property type="entry name" value="Nucleotide_cyclase"/>
</dbReference>
<dbReference type="InterPro" id="IPR043128">
    <property type="entry name" value="Rev_trsase/Diguanyl_cyclase"/>
</dbReference>
<dbReference type="EMBL" id="CP040098">
    <property type="protein sequence ID" value="QCQ23142.1"/>
    <property type="molecule type" value="Genomic_DNA"/>
</dbReference>
<dbReference type="Proteomes" id="UP000298602">
    <property type="component" value="Chromosome"/>
</dbReference>
<gene>
    <name evidence="1" type="ORF">FDQ92_13750</name>
</gene>
<reference evidence="1 2" key="2">
    <citation type="submission" date="2019-05" db="EMBL/GenBank/DDBJ databases">
        <authorList>
            <person name="Suflita J.M."/>
            <person name="Marks C.R."/>
        </authorList>
    </citation>
    <scope>NUCLEOTIDE SEQUENCE [LARGE SCALE GENOMIC DNA]</scope>
    <source>
        <strain evidence="1 2">ALDC</strain>
    </source>
</reference>
<evidence type="ECO:0000313" key="2">
    <source>
        <dbReference type="Proteomes" id="UP000298602"/>
    </source>
</evidence>
<accession>A0A4P8L923</accession>